<sequence length="426" mass="47701">MAIELCHDVTKYTHTHAAKMLLSARDQENRVLHAGAQNGKTQFPKTPGQGLSKTPFAGKKVVLRDENGAGAMMAMGGGKSAFKAHADAFMTPVAPKSRVPLGGKDTNVKAKHTITFNDPLQQTTKPNKAAPPSSTKQTTRARRHTRLSITPAKPIAVDDDEFPEIEYIPPAPTPLPDDPDDYVRIDVGIIKQTLFRDANSTPQHDAKRRQQFQKLTQVDEEKDEQDLLRRVEAMVDEMRRGTEQGQEYWNEILDEDFNKHPTVRAPREVKRATVPTSTYTGATKSSLAKRAPPRPASAQSARSVASTGTVRKLPLTAHVRKPSATNVPRPRPATGLVPPISKYGDYHNAVGRKLGPIYRDEIREAKRKIDSGECGIQDIDFEELEERALRESEKKVSEKEDIERKMRELFRMDEEEDEVYQIPLDF</sequence>
<evidence type="ECO:0000256" key="1">
    <source>
        <dbReference type="SAM" id="MobiDB-lite"/>
    </source>
</evidence>
<feature type="compositionally biased region" description="Polar residues" evidence="1">
    <location>
        <begin position="274"/>
        <end position="284"/>
    </location>
</feature>
<feature type="region of interest" description="Disordered" evidence="1">
    <location>
        <begin position="119"/>
        <end position="145"/>
    </location>
</feature>
<dbReference type="AlphaFoldDB" id="A0AAD6IYI3"/>
<proteinExistence type="predicted"/>
<reference evidence="2" key="1">
    <citation type="submission" date="2023-01" db="EMBL/GenBank/DDBJ databases">
        <title>The chitinases involved in constricting ring structure development in the nematode-trapping fungus Drechslerella dactyloides.</title>
        <authorList>
            <person name="Wang R."/>
            <person name="Zhang L."/>
            <person name="Tang P."/>
            <person name="Li S."/>
            <person name="Liang L."/>
        </authorList>
    </citation>
    <scope>NUCLEOTIDE SEQUENCE</scope>
    <source>
        <strain evidence="2">YMF1.00031</strain>
    </source>
</reference>
<accession>A0AAD6IYI3</accession>
<dbReference type="EMBL" id="JAQGDS010000006">
    <property type="protein sequence ID" value="KAJ6259905.1"/>
    <property type="molecule type" value="Genomic_DNA"/>
</dbReference>
<comment type="caution">
    <text evidence="2">The sequence shown here is derived from an EMBL/GenBank/DDBJ whole genome shotgun (WGS) entry which is preliminary data.</text>
</comment>
<evidence type="ECO:0000313" key="3">
    <source>
        <dbReference type="Proteomes" id="UP001221413"/>
    </source>
</evidence>
<name>A0AAD6IYI3_DREDA</name>
<feature type="region of interest" description="Disordered" evidence="1">
    <location>
        <begin position="267"/>
        <end position="311"/>
    </location>
</feature>
<protein>
    <submittedName>
        <fullName evidence="2">Uncharacterized protein</fullName>
    </submittedName>
</protein>
<feature type="compositionally biased region" description="Low complexity" evidence="1">
    <location>
        <begin position="285"/>
        <end position="306"/>
    </location>
</feature>
<keyword evidence="3" id="KW-1185">Reference proteome</keyword>
<organism evidence="2 3">
    <name type="scientific">Drechslerella dactyloides</name>
    <name type="common">Nematode-trapping fungus</name>
    <name type="synonym">Arthrobotrys dactyloides</name>
    <dbReference type="NCBI Taxonomy" id="74499"/>
    <lineage>
        <taxon>Eukaryota</taxon>
        <taxon>Fungi</taxon>
        <taxon>Dikarya</taxon>
        <taxon>Ascomycota</taxon>
        <taxon>Pezizomycotina</taxon>
        <taxon>Orbiliomycetes</taxon>
        <taxon>Orbiliales</taxon>
        <taxon>Orbiliaceae</taxon>
        <taxon>Drechslerella</taxon>
    </lineage>
</organism>
<feature type="compositionally biased region" description="Polar residues" evidence="1">
    <location>
        <begin position="119"/>
        <end position="138"/>
    </location>
</feature>
<evidence type="ECO:0000313" key="2">
    <source>
        <dbReference type="EMBL" id="KAJ6259905.1"/>
    </source>
</evidence>
<gene>
    <name evidence="2" type="ORF">Dda_5549</name>
</gene>
<dbReference type="Proteomes" id="UP001221413">
    <property type="component" value="Unassembled WGS sequence"/>
</dbReference>